<dbReference type="Pfam" id="PF02514">
    <property type="entry name" value="CobN-Mg_chel"/>
    <property type="match status" value="1"/>
</dbReference>
<evidence type="ECO:0000313" key="3">
    <source>
        <dbReference type="EMBL" id="PGF36301.1"/>
    </source>
</evidence>
<evidence type="ECO:0000313" key="4">
    <source>
        <dbReference type="Proteomes" id="UP000226191"/>
    </source>
</evidence>
<dbReference type="AlphaFoldDB" id="A0A8B2VH49"/>
<dbReference type="CDD" id="cd10150">
    <property type="entry name" value="CobN_like"/>
    <property type="match status" value="1"/>
</dbReference>
<name>A0A8B2VH49_CUTAC</name>
<proteinExistence type="predicted"/>
<dbReference type="EMBL" id="MVCE01000001">
    <property type="protein sequence ID" value="PGF36301.1"/>
    <property type="molecule type" value="Genomic_DNA"/>
</dbReference>
<dbReference type="OrthoDB" id="9757976at2"/>
<feature type="compositionally biased region" description="Polar residues" evidence="1">
    <location>
        <begin position="795"/>
        <end position="804"/>
    </location>
</feature>
<dbReference type="InterPro" id="IPR003672">
    <property type="entry name" value="CobN/Mg_chltase"/>
</dbReference>
<dbReference type="PANTHER" id="PTHR44119">
    <property type="entry name" value="MAGNESIUM-CHELATASE SUBUNIT CHLH, CHLOROPLASTIC"/>
    <property type="match status" value="1"/>
</dbReference>
<comment type="caution">
    <text evidence="3">The sequence shown here is derived from an EMBL/GenBank/DDBJ whole genome shotgun (WGS) entry which is preliminary data.</text>
</comment>
<organism evidence="3 4">
    <name type="scientific">Cutibacterium acnes</name>
    <name type="common">Propionibacterium acnes</name>
    <dbReference type="NCBI Taxonomy" id="1747"/>
    <lineage>
        <taxon>Bacteria</taxon>
        <taxon>Bacillati</taxon>
        <taxon>Actinomycetota</taxon>
        <taxon>Actinomycetes</taxon>
        <taxon>Propionibacteriales</taxon>
        <taxon>Propionibacteriaceae</taxon>
        <taxon>Cutibacterium</taxon>
    </lineage>
</organism>
<feature type="region of interest" description="Disordered" evidence="1">
    <location>
        <begin position="794"/>
        <end position="815"/>
    </location>
</feature>
<gene>
    <name evidence="3" type="ORF">B1B09_01260</name>
</gene>
<accession>A0A8B2VH49</accession>
<dbReference type="RefSeq" id="WP_002515046.1">
    <property type="nucleotide sequence ID" value="NZ_AP022844.1"/>
</dbReference>
<evidence type="ECO:0000259" key="2">
    <source>
        <dbReference type="Pfam" id="PF02514"/>
    </source>
</evidence>
<reference evidence="3 4" key="1">
    <citation type="submission" date="2017-02" db="EMBL/GenBank/DDBJ databases">
        <title>Prevalence of linear plasmids in Cutibacterium acnes isolates obtained from cancerous prostatic tissue.</title>
        <authorList>
            <person name="Davidsson S."/>
            <person name="Bruggemann H."/>
        </authorList>
    </citation>
    <scope>NUCLEOTIDE SEQUENCE [LARGE SCALE GENOMIC DNA]</scope>
    <source>
        <strain evidence="3 4">11-78</strain>
    </source>
</reference>
<dbReference type="PANTHER" id="PTHR44119:SF4">
    <property type="entry name" value="AEROBIC COBALTOCHELATASE SUBUNIT COBN"/>
    <property type="match status" value="1"/>
</dbReference>
<feature type="domain" description="CobN/magnesium chelatase" evidence="2">
    <location>
        <begin position="226"/>
        <end position="1252"/>
    </location>
</feature>
<dbReference type="GeneID" id="92856777"/>
<evidence type="ECO:0000256" key="1">
    <source>
        <dbReference type="SAM" id="MobiDB-lite"/>
    </source>
</evidence>
<dbReference type="Proteomes" id="UP000226191">
    <property type="component" value="Unassembled WGS sequence"/>
</dbReference>
<protein>
    <submittedName>
        <fullName evidence="3">Cobalamin biosynthesis protein CobN</fullName>
    </submittedName>
</protein>
<sequence length="1277" mass="140643">MKITFLTVFPDLVKHVSEAAKTIDPSHDLLELHFFNSTTRPTPEELEALTRAIHDSDIVVLDAMGGDPQWIRATRLTLDDFDGAVLSWGAEFIDKVRLGSFSMATARNAIEKTDSHADMKHMPPDMKSMLGNTGAQKSIKGILNSAKKMIPIITEMGSSTDSGGEISGINRVHATVKGMRTAPKFMADAKRFSALGKAFHSMREPQADFFLRHLLHFDGGHPEVVVPTPPEALAPASVGAPWPSRHFSTVEKYRQECDAPHGRPTVVLLYSGLTYPYDSNDVVRALMDSLRKDCWVVPISIVAAGGESLEALRTLLSEAAPKLIISMQGFRIGGGPMGGDVDSSTAMLKSINAPIMHPLILSRYTEKQWNESRHGLGQSEAMVMLMLPEMDGCLAEIPIAAMTEPAQNTTTGVVTSVLVPIPKQIERFARRVRGQLRLSTTPAPQKRIALIGYDYPAGEGNLLNGAFLDVSESMAAIMRELSHRGYQTKTPSGQQLLNDLLAQAVNSPEYSQTVRPKTYLRADAEQDLPHPRAWQSMYETHPSPSDCPMTTPEGDFIIPAVDYGNVLVGIQPGRGSVKMATTDTHDTTRPPHPQYAGFYTWLSQIWKPDVIIHVGTHGTLEFLQGKENAVSAECFPDMLIGDIPHVYIYYCGNAAEGLIARRRAHAVLVSYQPPVMQPTRLDGELAELDDLISEYRRSVTLMPQTSAELLEQVHGRATALHLPTDLDELEVELARTKRSLVPMGLHVWGQAYTPQEARLMVRGMAEHGSFDGELAPALSPSEQAKVVGKVLGEVSDSSNETSLPEKSVEPKNPEDEALTQGVGYLASWARNLYARLQHNDEIEGLFHALEGRHVDARLGGDPIRNPEVLPSGHSLYQFDSRRVPTPIAVRRGRDIANHVCSAYRASHDGADPTTIAVVLWGLETTRTQGETYAQILSLLGVRSLTPRRPNSPHWEIIPSNELERPRVDVVVTICGFFRDLFSNLIDELDDILHAVAALDEPADINPLAARTRQQAQAMRQSGEPEERIEALAHARIFGPPPGQYGSGLTDIVDSGQWQSPEDLATAFTAASGHVYTRYDHGSHTDGLYDSRLKDVDLVSQTRSSNEYEITDLDHYFEYLGGLGNSVRAAKGTSIPILVTDTTQDEVYTTSVGRAAAKGLRTRLLNKDWMEAMLAHGHRGVTEIEKRVTNLVGLAATTDQIDDWMFDEVCDTYIDDPEMVQRLSTLNPHSLASMAQRMVEAHDRSLWNASAEHLDKLHDLTFKLDSSLEAGTQEIDYP</sequence>